<evidence type="ECO:0000313" key="8">
    <source>
        <dbReference type="Proteomes" id="UP000829291"/>
    </source>
</evidence>
<dbReference type="RefSeq" id="XP_015515763.1">
    <property type="nucleotide sequence ID" value="XM_015660277.2"/>
</dbReference>
<accession>A0A6J0BPJ0</accession>
<dbReference type="KEGG" id="nlo:107221297"/>
<keyword evidence="2 6" id="KW-0812">Transmembrane</keyword>
<dbReference type="PROSITE" id="PS50850">
    <property type="entry name" value="MFS"/>
    <property type="match status" value="1"/>
</dbReference>
<gene>
    <name evidence="9" type="primary">LOC107221297</name>
</gene>
<evidence type="ECO:0000256" key="1">
    <source>
        <dbReference type="ARBA" id="ARBA00004141"/>
    </source>
</evidence>
<evidence type="ECO:0000256" key="3">
    <source>
        <dbReference type="ARBA" id="ARBA00022989"/>
    </source>
</evidence>
<dbReference type="InterPro" id="IPR020846">
    <property type="entry name" value="MFS_dom"/>
</dbReference>
<dbReference type="GO" id="GO:0022857">
    <property type="term" value="F:transmembrane transporter activity"/>
    <property type="evidence" value="ECO:0007669"/>
    <property type="project" value="InterPro"/>
</dbReference>
<dbReference type="PANTHER" id="PTHR48021">
    <property type="match status" value="1"/>
</dbReference>
<evidence type="ECO:0000256" key="5">
    <source>
        <dbReference type="SAM" id="MobiDB-lite"/>
    </source>
</evidence>
<dbReference type="InterPro" id="IPR005828">
    <property type="entry name" value="MFS_sugar_transport-like"/>
</dbReference>
<feature type="transmembrane region" description="Helical" evidence="6">
    <location>
        <begin position="196"/>
        <end position="217"/>
    </location>
</feature>
<proteinExistence type="predicted"/>
<dbReference type="Gene3D" id="1.20.1250.20">
    <property type="entry name" value="MFS general substrate transporter like domains"/>
    <property type="match status" value="1"/>
</dbReference>
<dbReference type="Pfam" id="PF00083">
    <property type="entry name" value="Sugar_tr"/>
    <property type="match status" value="1"/>
</dbReference>
<evidence type="ECO:0000313" key="9">
    <source>
        <dbReference type="RefSeq" id="XP_015515763.1"/>
    </source>
</evidence>
<keyword evidence="4 6" id="KW-0472">Membrane</keyword>
<feature type="transmembrane region" description="Helical" evidence="6">
    <location>
        <begin position="90"/>
        <end position="109"/>
    </location>
</feature>
<feature type="transmembrane region" description="Helical" evidence="6">
    <location>
        <begin position="172"/>
        <end position="190"/>
    </location>
</feature>
<dbReference type="PANTHER" id="PTHR48021:SF39">
    <property type="entry name" value="MAJOR FACILITATOR SUPERFAMILY (MFS) PROFILE DOMAIN-CONTAINING PROTEIN"/>
    <property type="match status" value="1"/>
</dbReference>
<dbReference type="OrthoDB" id="6133115at2759"/>
<feature type="transmembrane region" description="Helical" evidence="6">
    <location>
        <begin position="325"/>
        <end position="344"/>
    </location>
</feature>
<name>A0A6J0BPJ0_NEOLC</name>
<dbReference type="FunFam" id="1.20.1250.20:FF:000249">
    <property type="entry name" value="facilitated trehalose transporter Tret1"/>
    <property type="match status" value="1"/>
</dbReference>
<dbReference type="Proteomes" id="UP000829291">
    <property type="component" value="Chromosome 4"/>
</dbReference>
<protein>
    <submittedName>
        <fullName evidence="9">Facilitated trehalose transporter Tret1</fullName>
    </submittedName>
</protein>
<evidence type="ECO:0000259" key="7">
    <source>
        <dbReference type="PROSITE" id="PS50850"/>
    </source>
</evidence>
<feature type="transmembrane region" description="Helical" evidence="6">
    <location>
        <begin position="138"/>
        <end position="160"/>
    </location>
</feature>
<feature type="transmembrane region" description="Helical" evidence="6">
    <location>
        <begin position="455"/>
        <end position="473"/>
    </location>
</feature>
<evidence type="ECO:0000256" key="6">
    <source>
        <dbReference type="SAM" id="Phobius"/>
    </source>
</evidence>
<feature type="transmembrane region" description="Helical" evidence="6">
    <location>
        <begin position="390"/>
        <end position="410"/>
    </location>
</feature>
<sequence length="525" mass="57976">MGPSSNQDQTISNNRKLPQNEQNITSGPEVIAVSKSRQAAPQVLAVGAKNLLLLSYGCTIGFSTILLPALQKAEPEIDVTLDEITWISSLNLILVPVGCLGSGLISGYLGRRKTMMILNAPFIAAWIMYYYSYNSSMLFCALAMTGLTGGLLEAPVLTYVAEVTQPHLRGMLSATSTMSVILGIFIQMLAGSLTTWRMVALVNMMFPILCFVLLCLIPESPHWLIEKGRMKEALKALRWLRGWVPADHVREEYNTVCESIQKPQQLEAAGGERAWRHYTNRTFWVPFFLVSWAFLVGHFGGMTPLQTFAVSVFGELHAPIEQFKATVFMGAAELLGTLSCVILIHFTGKRIIALSSILSTAVCFSIAALYGNLIQRGLIIGEDYSWIPTYALIGAAYLSHFGIRLLPWILIGEVFSSQVRSVAAGAVSAFGYACGFVVNKVYLYMKNGMTLAGTFWFYSAVGFVGAIVIYFILPETEGRTLREIQEHYAGTHDLKTRPRKEDLPIKEKWTVSNPIPVVDDVESKL</sequence>
<feature type="transmembrane region" description="Helical" evidence="6">
    <location>
        <begin position="422"/>
        <end position="443"/>
    </location>
</feature>
<dbReference type="PROSITE" id="PS00217">
    <property type="entry name" value="SUGAR_TRANSPORT_2"/>
    <property type="match status" value="1"/>
</dbReference>
<dbReference type="InterPro" id="IPR005829">
    <property type="entry name" value="Sugar_transporter_CS"/>
</dbReference>
<reference evidence="9" key="1">
    <citation type="submission" date="2025-08" db="UniProtKB">
        <authorList>
            <consortium name="RefSeq"/>
        </authorList>
    </citation>
    <scope>IDENTIFICATION</scope>
    <source>
        <tissue evidence="9">Thorax and Abdomen</tissue>
    </source>
</reference>
<feature type="transmembrane region" description="Helical" evidence="6">
    <location>
        <begin position="116"/>
        <end position="132"/>
    </location>
</feature>
<dbReference type="InParanoid" id="A0A6J0BPJ0"/>
<dbReference type="FunCoup" id="A0A6J0BPJ0">
    <property type="interactions" value="62"/>
</dbReference>
<dbReference type="InterPro" id="IPR036259">
    <property type="entry name" value="MFS_trans_sf"/>
</dbReference>
<keyword evidence="3 6" id="KW-1133">Transmembrane helix</keyword>
<dbReference type="SUPFAM" id="SSF103473">
    <property type="entry name" value="MFS general substrate transporter"/>
    <property type="match status" value="1"/>
</dbReference>
<evidence type="ECO:0000256" key="4">
    <source>
        <dbReference type="ARBA" id="ARBA00023136"/>
    </source>
</evidence>
<comment type="subcellular location">
    <subcellularLocation>
        <location evidence="1">Membrane</location>
        <topology evidence="1">Multi-pass membrane protein</topology>
    </subcellularLocation>
</comment>
<evidence type="ECO:0000256" key="2">
    <source>
        <dbReference type="ARBA" id="ARBA00022692"/>
    </source>
</evidence>
<feature type="domain" description="Major facilitator superfamily (MFS) profile" evidence="7">
    <location>
        <begin position="43"/>
        <end position="477"/>
    </location>
</feature>
<organism evidence="9">
    <name type="scientific">Neodiprion lecontei</name>
    <name type="common">Redheaded pine sawfly</name>
    <dbReference type="NCBI Taxonomy" id="441921"/>
    <lineage>
        <taxon>Eukaryota</taxon>
        <taxon>Metazoa</taxon>
        <taxon>Ecdysozoa</taxon>
        <taxon>Arthropoda</taxon>
        <taxon>Hexapoda</taxon>
        <taxon>Insecta</taxon>
        <taxon>Pterygota</taxon>
        <taxon>Neoptera</taxon>
        <taxon>Endopterygota</taxon>
        <taxon>Hymenoptera</taxon>
        <taxon>Tenthredinoidea</taxon>
        <taxon>Diprionidae</taxon>
        <taxon>Diprioninae</taxon>
        <taxon>Neodiprion</taxon>
    </lineage>
</organism>
<dbReference type="AlphaFoldDB" id="A0A6J0BPJ0"/>
<dbReference type="GeneID" id="107221297"/>
<keyword evidence="8" id="KW-1185">Reference proteome</keyword>
<feature type="region of interest" description="Disordered" evidence="5">
    <location>
        <begin position="1"/>
        <end position="22"/>
    </location>
</feature>
<dbReference type="InterPro" id="IPR050549">
    <property type="entry name" value="MFS_Trehalose_Transporter"/>
</dbReference>
<feature type="transmembrane region" description="Helical" evidence="6">
    <location>
        <begin position="283"/>
        <end position="305"/>
    </location>
</feature>
<dbReference type="GO" id="GO:0016020">
    <property type="term" value="C:membrane"/>
    <property type="evidence" value="ECO:0007669"/>
    <property type="project" value="UniProtKB-SubCell"/>
</dbReference>
<feature type="transmembrane region" description="Helical" evidence="6">
    <location>
        <begin position="51"/>
        <end position="70"/>
    </location>
</feature>
<feature type="transmembrane region" description="Helical" evidence="6">
    <location>
        <begin position="351"/>
        <end position="370"/>
    </location>
</feature>